<dbReference type="PANTHER" id="PTHR30146:SF109">
    <property type="entry name" value="HTH-TYPE TRANSCRIPTIONAL REGULATOR GALS"/>
    <property type="match status" value="1"/>
</dbReference>
<evidence type="ECO:0000256" key="1">
    <source>
        <dbReference type="ARBA" id="ARBA00023015"/>
    </source>
</evidence>
<dbReference type="InterPro" id="IPR001387">
    <property type="entry name" value="Cro/C1-type_HTH"/>
</dbReference>
<feature type="domain" description="HTH lacI-type" evidence="4">
    <location>
        <begin position="20"/>
        <end position="74"/>
    </location>
</feature>
<evidence type="ECO:0000313" key="6">
    <source>
        <dbReference type="EMBL" id="MBB6335678.1"/>
    </source>
</evidence>
<accession>A0A923IYM9</accession>
<dbReference type="RefSeq" id="WP_184454188.1">
    <property type="nucleotide sequence ID" value="NZ_JACHMK010000001.1"/>
</dbReference>
<dbReference type="PROSITE" id="PS00356">
    <property type="entry name" value="HTH_LACI_1"/>
    <property type="match status" value="1"/>
</dbReference>
<dbReference type="PROSITE" id="PS50943">
    <property type="entry name" value="HTH_CROC1"/>
    <property type="match status" value="1"/>
</dbReference>
<dbReference type="GO" id="GO:0003700">
    <property type="term" value="F:DNA-binding transcription factor activity"/>
    <property type="evidence" value="ECO:0007669"/>
    <property type="project" value="TreeGrafter"/>
</dbReference>
<keyword evidence="2 6" id="KW-0238">DNA-binding</keyword>
<evidence type="ECO:0000259" key="5">
    <source>
        <dbReference type="PROSITE" id="PS50943"/>
    </source>
</evidence>
<keyword evidence="3" id="KW-0804">Transcription</keyword>
<dbReference type="AlphaFoldDB" id="A0A923IYM9"/>
<name>A0A923IYM9_9ACTO</name>
<dbReference type="PRINTS" id="PR00036">
    <property type="entry name" value="HTHLACI"/>
</dbReference>
<dbReference type="GO" id="GO:0000976">
    <property type="term" value="F:transcription cis-regulatory region binding"/>
    <property type="evidence" value="ECO:0007669"/>
    <property type="project" value="TreeGrafter"/>
</dbReference>
<dbReference type="CDD" id="cd06267">
    <property type="entry name" value="PBP1_LacI_sugar_binding-like"/>
    <property type="match status" value="1"/>
</dbReference>
<reference evidence="6" key="1">
    <citation type="submission" date="2020-08" db="EMBL/GenBank/DDBJ databases">
        <title>Sequencing the genomes of 1000 actinobacteria strains.</title>
        <authorList>
            <person name="Klenk H.-P."/>
        </authorList>
    </citation>
    <scope>NUCLEOTIDE SEQUENCE</scope>
    <source>
        <strain evidence="6">DSM 10695</strain>
    </source>
</reference>
<evidence type="ECO:0000256" key="3">
    <source>
        <dbReference type="ARBA" id="ARBA00023163"/>
    </source>
</evidence>
<dbReference type="Proteomes" id="UP000617426">
    <property type="component" value="Unassembled WGS sequence"/>
</dbReference>
<dbReference type="Gene3D" id="3.40.50.2300">
    <property type="match status" value="2"/>
</dbReference>
<gene>
    <name evidence="6" type="ORF">HD592_002243</name>
</gene>
<organism evidence="6 7">
    <name type="scientific">Schaalia hyovaginalis</name>
    <dbReference type="NCBI Taxonomy" id="29316"/>
    <lineage>
        <taxon>Bacteria</taxon>
        <taxon>Bacillati</taxon>
        <taxon>Actinomycetota</taxon>
        <taxon>Actinomycetes</taxon>
        <taxon>Actinomycetales</taxon>
        <taxon>Actinomycetaceae</taxon>
        <taxon>Schaalia</taxon>
    </lineage>
</organism>
<evidence type="ECO:0000259" key="4">
    <source>
        <dbReference type="PROSITE" id="PS50932"/>
    </source>
</evidence>
<feature type="domain" description="HTH cro/C1-type" evidence="5">
    <location>
        <begin position="21"/>
        <end position="64"/>
    </location>
</feature>
<dbReference type="EMBL" id="JACHMK010000001">
    <property type="protein sequence ID" value="MBB6335678.1"/>
    <property type="molecule type" value="Genomic_DNA"/>
</dbReference>
<dbReference type="SUPFAM" id="SSF53822">
    <property type="entry name" value="Periplasmic binding protein-like I"/>
    <property type="match status" value="1"/>
</dbReference>
<dbReference type="InterPro" id="IPR028082">
    <property type="entry name" value="Peripla_BP_I"/>
</dbReference>
<dbReference type="SMART" id="SM00354">
    <property type="entry name" value="HTH_LACI"/>
    <property type="match status" value="1"/>
</dbReference>
<evidence type="ECO:0000313" key="7">
    <source>
        <dbReference type="Proteomes" id="UP000617426"/>
    </source>
</evidence>
<dbReference type="InterPro" id="IPR000843">
    <property type="entry name" value="HTH_LacI"/>
</dbReference>
<sequence>MSPKGGNFEEAEEDDLSRRATIRDVAEAAGVSKATVSRVLAGNYPVSRETADRVRAAVDLLSYSAKASARSLATGRADAFAVVVSEPLATFFADPTFARILQGITDTLGSTEIAPILLPTATPEEQAKALRLITSRTVDAVIHLSPWTDQGLLVSLLHEQIPVIICGQDARFESAGRFSFVYSDDRVGGRTAAEHLKSKGRKKPLAVLGTPSQQAAQDRYIGYTEVFPDLDHARTRWGGWGVADGRAAMTDLLSRHLEFDAVLAGSDRIARGVIEVLHEAGLDVPREVAVIGYDDDPSAINAAPTITTIAQPMHEQGAVACAIALEMIEGGASRTEILPTLLRERQSA</sequence>
<keyword evidence="7" id="KW-1185">Reference proteome</keyword>
<proteinExistence type="predicted"/>
<evidence type="ECO:0000256" key="2">
    <source>
        <dbReference type="ARBA" id="ARBA00023125"/>
    </source>
</evidence>
<dbReference type="SUPFAM" id="SSF47413">
    <property type="entry name" value="lambda repressor-like DNA-binding domains"/>
    <property type="match status" value="1"/>
</dbReference>
<dbReference type="CDD" id="cd01392">
    <property type="entry name" value="HTH_LacI"/>
    <property type="match status" value="1"/>
</dbReference>
<protein>
    <submittedName>
        <fullName evidence="6">DNA-binding LacI/PurR family transcriptional regulator</fullName>
    </submittedName>
</protein>
<dbReference type="PROSITE" id="PS50932">
    <property type="entry name" value="HTH_LACI_2"/>
    <property type="match status" value="1"/>
</dbReference>
<dbReference type="Pfam" id="PF00356">
    <property type="entry name" value="LacI"/>
    <property type="match status" value="1"/>
</dbReference>
<dbReference type="InterPro" id="IPR010982">
    <property type="entry name" value="Lambda_DNA-bd_dom_sf"/>
</dbReference>
<dbReference type="PANTHER" id="PTHR30146">
    <property type="entry name" value="LACI-RELATED TRANSCRIPTIONAL REPRESSOR"/>
    <property type="match status" value="1"/>
</dbReference>
<keyword evidence="1" id="KW-0805">Transcription regulation</keyword>
<dbReference type="Gene3D" id="1.10.260.40">
    <property type="entry name" value="lambda repressor-like DNA-binding domains"/>
    <property type="match status" value="1"/>
</dbReference>
<dbReference type="Pfam" id="PF13377">
    <property type="entry name" value="Peripla_BP_3"/>
    <property type="match status" value="1"/>
</dbReference>
<dbReference type="InterPro" id="IPR046335">
    <property type="entry name" value="LacI/GalR-like_sensor"/>
</dbReference>
<comment type="caution">
    <text evidence="6">The sequence shown here is derived from an EMBL/GenBank/DDBJ whole genome shotgun (WGS) entry which is preliminary data.</text>
</comment>